<proteinExistence type="inferred from homology"/>
<gene>
    <name evidence="7" type="ORF">E0L32_012416</name>
</gene>
<evidence type="ECO:0000259" key="5">
    <source>
        <dbReference type="Pfam" id="PF08501"/>
    </source>
</evidence>
<dbReference type="GO" id="GO:0004764">
    <property type="term" value="F:shikimate 3-dehydrogenase (NADP+) activity"/>
    <property type="evidence" value="ECO:0007669"/>
    <property type="project" value="InterPro"/>
</dbReference>
<dbReference type="InterPro" id="IPR022893">
    <property type="entry name" value="Shikimate_DH_fam"/>
</dbReference>
<dbReference type="InParanoid" id="A0A507B0G9"/>
<dbReference type="Pfam" id="PF08501">
    <property type="entry name" value="Shikimate_dh_N"/>
    <property type="match status" value="1"/>
</dbReference>
<dbReference type="SUPFAM" id="SSF52540">
    <property type="entry name" value="P-loop containing nucleoside triphosphate hydrolases"/>
    <property type="match status" value="1"/>
</dbReference>
<organism evidence="7 8">
    <name type="scientific">Thyridium curvatum</name>
    <dbReference type="NCBI Taxonomy" id="1093900"/>
    <lineage>
        <taxon>Eukaryota</taxon>
        <taxon>Fungi</taxon>
        <taxon>Dikarya</taxon>
        <taxon>Ascomycota</taxon>
        <taxon>Pezizomycotina</taxon>
        <taxon>Sordariomycetes</taxon>
        <taxon>Sordariomycetidae</taxon>
        <taxon>Thyridiales</taxon>
        <taxon>Thyridiaceae</taxon>
        <taxon>Thyridium</taxon>
    </lineage>
</organism>
<dbReference type="SUPFAM" id="SSF51569">
    <property type="entry name" value="Aldolase"/>
    <property type="match status" value="1"/>
</dbReference>
<dbReference type="OrthoDB" id="4415835at2759"/>
<evidence type="ECO:0000256" key="1">
    <source>
        <dbReference type="ARBA" id="ARBA00006477"/>
    </source>
</evidence>
<dbReference type="RefSeq" id="XP_030998306.1">
    <property type="nucleotide sequence ID" value="XM_031135254.1"/>
</dbReference>
<dbReference type="Gene3D" id="3.40.50.300">
    <property type="entry name" value="P-loop containing nucleotide triphosphate hydrolases"/>
    <property type="match status" value="1"/>
</dbReference>
<dbReference type="InterPro" id="IPR013785">
    <property type="entry name" value="Aldolase_TIM"/>
</dbReference>
<keyword evidence="8" id="KW-1185">Reference proteome</keyword>
<dbReference type="EMBL" id="SKBQ01000174">
    <property type="protein sequence ID" value="TPX16595.1"/>
    <property type="molecule type" value="Genomic_DNA"/>
</dbReference>
<dbReference type="InterPro" id="IPR013708">
    <property type="entry name" value="Shikimate_DH-bd_N"/>
</dbReference>
<protein>
    <submittedName>
        <fullName evidence="7">Uncharacterized protein</fullName>
    </submittedName>
</protein>
<dbReference type="Pfam" id="PF01488">
    <property type="entry name" value="Shikimate_DH"/>
    <property type="match status" value="1"/>
</dbReference>
<dbReference type="InterPro" id="IPR027417">
    <property type="entry name" value="P-loop_NTPase"/>
</dbReference>
<dbReference type="SUPFAM" id="SSF53223">
    <property type="entry name" value="Aminoacid dehydrogenase-like, N-terminal domain"/>
    <property type="match status" value="1"/>
</dbReference>
<comment type="similarity">
    <text evidence="1">In the 2nd section; belongs to the type-I 3-dehydroquinase family.</text>
</comment>
<dbReference type="Gene3D" id="3.40.50.720">
    <property type="entry name" value="NAD(P)-binding Rossmann-like Domain"/>
    <property type="match status" value="1"/>
</dbReference>
<dbReference type="PRINTS" id="PR01100">
    <property type="entry name" value="SHIKIMTKNASE"/>
</dbReference>
<evidence type="ECO:0000259" key="6">
    <source>
        <dbReference type="Pfam" id="PF18317"/>
    </source>
</evidence>
<dbReference type="PANTHER" id="PTHR21089:SF1">
    <property type="entry name" value="BIFUNCTIONAL 3-DEHYDROQUINATE DEHYDRATASE_SHIKIMATE DEHYDROGENASE, CHLOROPLASTIC"/>
    <property type="match status" value="1"/>
</dbReference>
<feature type="region of interest" description="Disordered" evidence="3">
    <location>
        <begin position="1"/>
        <end position="22"/>
    </location>
</feature>
<evidence type="ECO:0000256" key="2">
    <source>
        <dbReference type="ARBA" id="ARBA00009349"/>
    </source>
</evidence>
<dbReference type="GO" id="GO:0003855">
    <property type="term" value="F:3-dehydroquinate dehydratase activity"/>
    <property type="evidence" value="ECO:0007669"/>
    <property type="project" value="InterPro"/>
</dbReference>
<dbReference type="Gene3D" id="3.40.50.10860">
    <property type="entry name" value="Leucine Dehydrogenase, chain A, domain 1"/>
    <property type="match status" value="1"/>
</dbReference>
<evidence type="ECO:0000313" key="8">
    <source>
        <dbReference type="Proteomes" id="UP000319257"/>
    </source>
</evidence>
<dbReference type="CDD" id="cd01065">
    <property type="entry name" value="NAD_bind_Shikimate_DH"/>
    <property type="match status" value="1"/>
</dbReference>
<dbReference type="Pfam" id="PF01487">
    <property type="entry name" value="DHquinase_I"/>
    <property type="match status" value="1"/>
</dbReference>
<dbReference type="AlphaFoldDB" id="A0A507B0G9"/>
<feature type="domain" description="Shikimate dehydrogenase substrate binding N-terminal" evidence="5">
    <location>
        <begin position="519"/>
        <end position="599"/>
    </location>
</feature>
<dbReference type="InterPro" id="IPR031322">
    <property type="entry name" value="Shikimate/glucono_kinase"/>
</dbReference>
<accession>A0A507B0G9</accession>
<dbReference type="InterPro" id="IPR046346">
    <property type="entry name" value="Aminoacid_DH-like_N_sf"/>
</dbReference>
<dbReference type="Pfam" id="PF18317">
    <property type="entry name" value="SDH_C"/>
    <property type="match status" value="1"/>
</dbReference>
<dbReference type="STRING" id="1093900.A0A507B0G9"/>
<dbReference type="GO" id="GO:0019632">
    <property type="term" value="P:shikimate metabolic process"/>
    <property type="evidence" value="ECO:0007669"/>
    <property type="project" value="TreeGrafter"/>
</dbReference>
<evidence type="ECO:0000256" key="3">
    <source>
        <dbReference type="SAM" id="MobiDB-lite"/>
    </source>
</evidence>
<dbReference type="InterPro" id="IPR001381">
    <property type="entry name" value="DHquinase_I"/>
</dbReference>
<dbReference type="Gene3D" id="3.20.20.70">
    <property type="entry name" value="Aldolase class I"/>
    <property type="match status" value="1"/>
</dbReference>
<dbReference type="InterPro" id="IPR006151">
    <property type="entry name" value="Shikm_DH/Glu-tRNA_Rdtase"/>
</dbReference>
<evidence type="ECO:0000259" key="4">
    <source>
        <dbReference type="Pfam" id="PF01488"/>
    </source>
</evidence>
<sequence>MTAVTISPSSSPSIQPRLELGGGSSSITPLATAGRIPQRDVSLAQNASSSHWRPDASILLVGIRGTGKTSLAILAATALDFRLVDADQNFHKVAGMSRSAYASRYGFDSYRKQELALMQSLLQDNPSRSIIVCGPGSAEGTQQELLHELKNAHPIIYVMRDPEEIDRYLQTNEPQKISRISQLITPSYRALSNFEFYNLSEPLAHQTRDPNSGLTPPSRPALVLKDVEHDFLHLIHTIRGEQSLPSVLQARHSLTFLSPEAKPFSYALVVPFGCVPNIASRLGLTDLVVDAIELVVDLGQLSPINQSFDHAAATLLTQHYYILRRNVRLPIIIHLHASIVQQAATRPDSDWLKYRDIMLHALRLGPEYMSLDLNCPPSIAQVILSQNVGTKVIGHYYDQNPEAAAWDSLHRRQLLETAESWGCDITRICQPATSRADNFDVRRFAYEASQSKNTTRPLICYNVGRMGRASCYINSVLTPVTHELITEVTSPFGDALLTVQAAQSTLYASFTLDPLFFGIYGSAVASALSPPMHNAAFKFCRMPHCYEIFESSTLRELESIAQNENFGGASISAPFKQEIISVLDYVSLEAQAIGAVNTLIPLRSRRLESLVERNRAGPVVALYGDNTDWIGIHTCIRQNLSPINAVKSRTVALVIGAGGMAHAAVYAAIRLGVHTIFVHNRTLENGEKLVHRFNGKSFSIQNIDLSHPSPSASPQLWPVSQSQACKTKPAIVRIIPSRDSPWPAGFDPPTIIVSCIARTGQGGQSPADNSLPRAWLASETGGVVIELAYNPIETPLVQQIRSLSRGDWISVHGLQVLPEQGIAQFELFTGRKAPENLMRAQVADYVKNLGKA</sequence>
<dbReference type="Pfam" id="PF01202">
    <property type="entry name" value="SKI"/>
    <property type="match status" value="1"/>
</dbReference>
<comment type="similarity">
    <text evidence="2">In the N-terminal section; belongs to the shikimate kinase family.</text>
</comment>
<comment type="caution">
    <text evidence="7">The sequence shown here is derived from an EMBL/GenBank/DDBJ whole genome shotgun (WGS) entry which is preliminary data.</text>
</comment>
<feature type="domain" description="Quinate/shikimate 5-dehydrogenase/glutamyl-tRNA reductase" evidence="4">
    <location>
        <begin position="650"/>
        <end position="703"/>
    </location>
</feature>
<reference evidence="7 8" key="1">
    <citation type="submission" date="2019-06" db="EMBL/GenBank/DDBJ databases">
        <title>Draft genome sequence of the filamentous fungus Phialemoniopsis curvata isolated from diesel fuel.</title>
        <authorList>
            <person name="Varaljay V.A."/>
            <person name="Lyon W.J."/>
            <person name="Crouch A.L."/>
            <person name="Drake C.E."/>
            <person name="Hollomon J.M."/>
            <person name="Nadeau L.J."/>
            <person name="Nunn H.S."/>
            <person name="Stevenson B.S."/>
            <person name="Bojanowski C.L."/>
            <person name="Crookes-Goodson W.J."/>
        </authorList>
    </citation>
    <scope>NUCLEOTIDE SEQUENCE [LARGE SCALE GENOMIC DNA]</scope>
    <source>
        <strain evidence="7 8">D216</strain>
    </source>
</reference>
<name>A0A507B0G9_9PEZI</name>
<dbReference type="GO" id="GO:0009423">
    <property type="term" value="P:chorismate biosynthetic process"/>
    <property type="evidence" value="ECO:0007669"/>
    <property type="project" value="TreeGrafter"/>
</dbReference>
<dbReference type="InterPro" id="IPR041121">
    <property type="entry name" value="SDH_C"/>
</dbReference>
<evidence type="ECO:0000313" key="7">
    <source>
        <dbReference type="EMBL" id="TPX16595.1"/>
    </source>
</evidence>
<dbReference type="Proteomes" id="UP000319257">
    <property type="component" value="Unassembled WGS sequence"/>
</dbReference>
<dbReference type="GeneID" id="41979863"/>
<feature type="compositionally biased region" description="Low complexity" evidence="3">
    <location>
        <begin position="1"/>
        <end position="14"/>
    </location>
</feature>
<feature type="domain" description="SDH C-terminal" evidence="6">
    <location>
        <begin position="813"/>
        <end position="842"/>
    </location>
</feature>
<dbReference type="PANTHER" id="PTHR21089">
    <property type="entry name" value="SHIKIMATE DEHYDROGENASE"/>
    <property type="match status" value="1"/>
</dbReference>
<dbReference type="InterPro" id="IPR036291">
    <property type="entry name" value="NAD(P)-bd_dom_sf"/>
</dbReference>
<dbReference type="SUPFAM" id="SSF51735">
    <property type="entry name" value="NAD(P)-binding Rossmann-fold domains"/>
    <property type="match status" value="1"/>
</dbReference>
<dbReference type="CDD" id="cd00502">
    <property type="entry name" value="DHQase_I"/>
    <property type="match status" value="1"/>
</dbReference>